<dbReference type="AlphaFoldDB" id="A0AB39UYP3"/>
<reference evidence="2" key="1">
    <citation type="submission" date="2024-05" db="EMBL/GenBank/DDBJ databases">
        <title>Genome sequencing of novel strain.</title>
        <authorList>
            <person name="Ganbat D."/>
            <person name="Ganbat S."/>
            <person name="Lee S.-J."/>
        </authorList>
    </citation>
    <scope>NUCLEOTIDE SEQUENCE</scope>
    <source>
        <strain evidence="2">SMD15-11</strain>
    </source>
</reference>
<dbReference type="KEGG" id="tcd:AAIA72_03215"/>
<organism evidence="2">
    <name type="scientific">Thermohahella caldifontis</name>
    <dbReference type="NCBI Taxonomy" id="3142973"/>
    <lineage>
        <taxon>Bacteria</taxon>
        <taxon>Pseudomonadati</taxon>
        <taxon>Pseudomonadota</taxon>
        <taxon>Gammaproteobacteria</taxon>
        <taxon>Oceanospirillales</taxon>
        <taxon>Hahellaceae</taxon>
        <taxon>Thermohahella</taxon>
    </lineage>
</organism>
<dbReference type="InterPro" id="IPR036291">
    <property type="entry name" value="NAD(P)-bd_dom_sf"/>
</dbReference>
<gene>
    <name evidence="2" type="ORF">AAIA72_03215</name>
</gene>
<evidence type="ECO:0000313" key="2">
    <source>
        <dbReference type="EMBL" id="XDT73011.1"/>
    </source>
</evidence>
<sequence length="321" mass="36076">MAKSQRTRQAAAKPHVLVTGAAGALAQRVIFDLRDKGYPVVAVDFREQVYLGEDIPSYRIDANKRGFEDIFRQHPIRGIVHLGRIMSSQSNRASRYNLNVLGTQRLLDLGNKYGVNRTLILSTYHVYGAHAYNPALIDESAPLKAAELTMDLVDSVELENLASINFWRYPKLNITVLRPCNIVGPGVKNTMSTLLSSRYAPVLAGFSPMMQFIHIEDMAQAVVTAFEKNRKGIYNVAPDDCVAYQEALAAANCIRIPVPGIPPAVPRLLARVLGLKSFPPYLINYFKYPVVIDGSRFRETFGFRSRYNLGEIFRYYRSQKD</sequence>
<protein>
    <submittedName>
        <fullName evidence="2">SDR family oxidoreductase</fullName>
    </submittedName>
</protein>
<dbReference type="InterPro" id="IPR050177">
    <property type="entry name" value="Lipid_A_modif_metabolic_enz"/>
</dbReference>
<dbReference type="Pfam" id="PF01370">
    <property type="entry name" value="Epimerase"/>
    <property type="match status" value="1"/>
</dbReference>
<name>A0AB39UYP3_9GAMM</name>
<dbReference type="SUPFAM" id="SSF51735">
    <property type="entry name" value="NAD(P)-binding Rossmann-fold domains"/>
    <property type="match status" value="1"/>
</dbReference>
<feature type="domain" description="NAD-dependent epimerase/dehydratase" evidence="1">
    <location>
        <begin position="16"/>
        <end position="237"/>
    </location>
</feature>
<proteinExistence type="predicted"/>
<evidence type="ECO:0000259" key="1">
    <source>
        <dbReference type="Pfam" id="PF01370"/>
    </source>
</evidence>
<dbReference type="PANTHER" id="PTHR43245">
    <property type="entry name" value="BIFUNCTIONAL POLYMYXIN RESISTANCE PROTEIN ARNA"/>
    <property type="match status" value="1"/>
</dbReference>
<dbReference type="RefSeq" id="WP_369602012.1">
    <property type="nucleotide sequence ID" value="NZ_CP154858.1"/>
</dbReference>
<dbReference type="InterPro" id="IPR001509">
    <property type="entry name" value="Epimerase_deHydtase"/>
</dbReference>
<dbReference type="EMBL" id="CP154858">
    <property type="protein sequence ID" value="XDT73011.1"/>
    <property type="molecule type" value="Genomic_DNA"/>
</dbReference>
<accession>A0AB39UYP3</accession>
<dbReference type="CDD" id="cd05240">
    <property type="entry name" value="UDP_G4E_3_SDR_e"/>
    <property type="match status" value="1"/>
</dbReference>
<dbReference type="PANTHER" id="PTHR43245:SF52">
    <property type="entry name" value="NAD-DEPENDENT EPIMERASE_DEHYDRATASE"/>
    <property type="match status" value="1"/>
</dbReference>
<dbReference type="Gene3D" id="3.40.50.720">
    <property type="entry name" value="NAD(P)-binding Rossmann-like Domain"/>
    <property type="match status" value="1"/>
</dbReference>